<organism evidence="2 3">
    <name type="scientific">Elasticomyces elasticus</name>
    <dbReference type="NCBI Taxonomy" id="574655"/>
    <lineage>
        <taxon>Eukaryota</taxon>
        <taxon>Fungi</taxon>
        <taxon>Dikarya</taxon>
        <taxon>Ascomycota</taxon>
        <taxon>Pezizomycotina</taxon>
        <taxon>Dothideomycetes</taxon>
        <taxon>Dothideomycetidae</taxon>
        <taxon>Mycosphaerellales</taxon>
        <taxon>Teratosphaeriaceae</taxon>
        <taxon>Elasticomyces</taxon>
    </lineage>
</organism>
<feature type="region of interest" description="Disordered" evidence="1">
    <location>
        <begin position="1"/>
        <end position="27"/>
    </location>
</feature>
<feature type="compositionally biased region" description="Basic and acidic residues" evidence="1">
    <location>
        <begin position="468"/>
        <end position="477"/>
    </location>
</feature>
<feature type="compositionally biased region" description="Low complexity" evidence="1">
    <location>
        <begin position="345"/>
        <end position="365"/>
    </location>
</feature>
<feature type="compositionally biased region" description="Polar residues" evidence="1">
    <location>
        <begin position="371"/>
        <end position="381"/>
    </location>
</feature>
<name>A0AAN7W942_9PEZI</name>
<evidence type="ECO:0000313" key="3">
    <source>
        <dbReference type="Proteomes" id="UP001310594"/>
    </source>
</evidence>
<evidence type="ECO:0000313" key="2">
    <source>
        <dbReference type="EMBL" id="KAK5703742.1"/>
    </source>
</evidence>
<reference evidence="2" key="1">
    <citation type="submission" date="2023-08" db="EMBL/GenBank/DDBJ databases">
        <title>Black Yeasts Isolated from many extreme environments.</title>
        <authorList>
            <person name="Coleine C."/>
            <person name="Stajich J.E."/>
            <person name="Selbmann L."/>
        </authorList>
    </citation>
    <scope>NUCLEOTIDE SEQUENCE</scope>
    <source>
        <strain evidence="2">CCFEE 5810</strain>
    </source>
</reference>
<gene>
    <name evidence="2" type="ORF">LTR97_002755</name>
</gene>
<comment type="caution">
    <text evidence="2">The sequence shown here is derived from an EMBL/GenBank/DDBJ whole genome shotgun (WGS) entry which is preliminary data.</text>
</comment>
<proteinExistence type="predicted"/>
<feature type="compositionally biased region" description="Low complexity" evidence="1">
    <location>
        <begin position="754"/>
        <end position="766"/>
    </location>
</feature>
<dbReference type="Proteomes" id="UP001310594">
    <property type="component" value="Unassembled WGS sequence"/>
</dbReference>
<accession>A0AAN7W942</accession>
<feature type="region of interest" description="Disordered" evidence="1">
    <location>
        <begin position="744"/>
        <end position="770"/>
    </location>
</feature>
<protein>
    <submittedName>
        <fullName evidence="2">Uncharacterized protein</fullName>
    </submittedName>
</protein>
<feature type="region of interest" description="Disordered" evidence="1">
    <location>
        <begin position="464"/>
        <end position="516"/>
    </location>
</feature>
<evidence type="ECO:0000256" key="1">
    <source>
        <dbReference type="SAM" id="MobiDB-lite"/>
    </source>
</evidence>
<feature type="region of interest" description="Disordered" evidence="1">
    <location>
        <begin position="344"/>
        <end position="398"/>
    </location>
</feature>
<dbReference type="EMBL" id="JAVRQU010000004">
    <property type="protein sequence ID" value="KAK5703742.1"/>
    <property type="molecule type" value="Genomic_DNA"/>
</dbReference>
<dbReference type="AlphaFoldDB" id="A0AAN7W942"/>
<sequence length="914" mass="99003">MSGTKRTAKGNPKPISHAPPMDLCSTPPYALPPTYHQESALRYTQTPADERTVNPRDLLQRSATEPRITLSQEAVSQQAAKLIHDATTQNAVNKQAAKLVHDTATRYIPQTRIPVTRPAISPLTQDGRDDSDGEIEVDTDDDRDAMYMLNTGEGSYSRQLDSDDNDKLPDQAVLALQHLKRAQELSAQQLQNGASSGNDDMKEVWRTDLLLRNVVRRIKQKLRDGGTLTLERRDSGAGDVVITCALPLCPAPERRIPEGAYYVTLSSPHMHEKPEQYCLFCLEDLWNGKGMVAPFPEAEVVERVSSYDRHMDGLALGLDGATDELAFGLDGAMDDDRLMAAGILPSSSTGTRSSTPITRSSVSSGKDGMTTPATRYTSSAAASPMKSTFGGDEDCESTTSPIAAGKLSSSAPGAEHITLAKKRGVNHITALASQALREANKAAAIPRELREGFGEAFLNGQAAAATSKRGDSAEKSGRRSARLQSVEQVSEDAVSPVTARSGQTKSTHPRTDVGPTPMQVIGEAAAKAEQKLAVLYEQREIALRSLGPGESAFVRAPGGRKAAGPHVGRDAFGVPYTDYLAEPVKYWIKPTVAEYEAEEVELERSPLTEPVPEKIRSVLERVSGAAVEQSSSDSGKTGVSATLQLSSAVRVDVETIFGSPNRHVRRSYPYDLQNTQMDGTNDVPHPLQATAVQYPGYELPQYDGPPDPPRPSPLRNVFIPASFMESRHAPTIEELQAQHPQRMYDEIDPPDTPGGPYSPSSTTSSGRWKEAPMRSQLLAAYVKPGRCLDGRESAAVELWKTASREQLGWEDHLVRAEGVRKCYGDVELSDDDGAPIARGASNRKPAVCVDDVDRMKMGKASSVPRKDSAAMVQEKEKDVDRYDEVLAVAEARCGLEKNACRSKDLSGVLADLRG</sequence>